<protein>
    <submittedName>
        <fullName evidence="2">Uncharacterized protein</fullName>
    </submittedName>
</protein>
<accession>S4MLZ8</accession>
<evidence type="ECO:0000256" key="1">
    <source>
        <dbReference type="SAM" id="MobiDB-lite"/>
    </source>
</evidence>
<sequence>MEDGALSAGASGHLAPGADAPDAEAGEGSALALGYA</sequence>
<comment type="caution">
    <text evidence="2">The sequence shown here is derived from an EMBL/GenBank/DDBJ whole genome shotgun (WGS) entry which is preliminary data.</text>
</comment>
<dbReference type="HOGENOM" id="CLU_3358693_0_0_11"/>
<feature type="compositionally biased region" description="Low complexity" evidence="1">
    <location>
        <begin position="26"/>
        <end position="36"/>
    </location>
</feature>
<feature type="region of interest" description="Disordered" evidence="1">
    <location>
        <begin position="1"/>
        <end position="36"/>
    </location>
</feature>
<reference evidence="2 3" key="1">
    <citation type="submission" date="2013-02" db="EMBL/GenBank/DDBJ databases">
        <title>Draft Genome Sequence of Streptomyces afghaniensis, Which Produces Compounds of the Julimycin B-Complex.</title>
        <authorList>
            <person name="Gruening B.A."/>
            <person name="Praeg A."/>
            <person name="Erxleben A."/>
            <person name="Guenther S."/>
            <person name="Fiedler H.-P."/>
            <person name="Goodfellow M."/>
            <person name="Mueller M."/>
        </authorList>
    </citation>
    <scope>NUCLEOTIDE SEQUENCE [LARGE SCALE GENOMIC DNA]</scope>
    <source>
        <strain evidence="2 3">772</strain>
    </source>
</reference>
<keyword evidence="3" id="KW-1185">Reference proteome</keyword>
<dbReference type="AlphaFoldDB" id="S4MLZ8"/>
<proteinExistence type="predicted"/>
<organism evidence="2 3">
    <name type="scientific">Streptomyces afghaniensis 772</name>
    <dbReference type="NCBI Taxonomy" id="1283301"/>
    <lineage>
        <taxon>Bacteria</taxon>
        <taxon>Bacillati</taxon>
        <taxon>Actinomycetota</taxon>
        <taxon>Actinomycetes</taxon>
        <taxon>Kitasatosporales</taxon>
        <taxon>Streptomycetaceae</taxon>
        <taxon>Streptomyces</taxon>
    </lineage>
</organism>
<gene>
    <name evidence="2" type="ORF">STAFG_5276</name>
</gene>
<dbReference type="EMBL" id="AOPY01001488">
    <property type="protein sequence ID" value="EPJ37666.1"/>
    <property type="molecule type" value="Genomic_DNA"/>
</dbReference>
<evidence type="ECO:0000313" key="3">
    <source>
        <dbReference type="Proteomes" id="UP000015001"/>
    </source>
</evidence>
<feature type="compositionally biased region" description="Low complexity" evidence="1">
    <location>
        <begin position="1"/>
        <end position="20"/>
    </location>
</feature>
<dbReference type="Proteomes" id="UP000015001">
    <property type="component" value="Unassembled WGS sequence"/>
</dbReference>
<evidence type="ECO:0000313" key="2">
    <source>
        <dbReference type="EMBL" id="EPJ37666.1"/>
    </source>
</evidence>
<name>S4MLZ8_9ACTN</name>